<keyword evidence="4" id="KW-1185">Reference proteome</keyword>
<dbReference type="PRINTS" id="PR01438">
    <property type="entry name" value="UNVRSLSTRESS"/>
</dbReference>
<dbReference type="EMBL" id="BAABAB010000049">
    <property type="protein sequence ID" value="GAA3638839.1"/>
    <property type="molecule type" value="Genomic_DNA"/>
</dbReference>
<dbReference type="PANTHER" id="PTHR46268:SF15">
    <property type="entry name" value="UNIVERSAL STRESS PROTEIN HP_0031"/>
    <property type="match status" value="1"/>
</dbReference>
<comment type="caution">
    <text evidence="3">The sequence shown here is derived from an EMBL/GenBank/DDBJ whole genome shotgun (WGS) entry which is preliminary data.</text>
</comment>
<dbReference type="InterPro" id="IPR006016">
    <property type="entry name" value="UspA"/>
</dbReference>
<feature type="domain" description="UspA" evidence="2">
    <location>
        <begin position="153"/>
        <end position="295"/>
    </location>
</feature>
<dbReference type="Proteomes" id="UP001501490">
    <property type="component" value="Unassembled WGS sequence"/>
</dbReference>
<reference evidence="4" key="1">
    <citation type="journal article" date="2019" name="Int. J. Syst. Evol. Microbiol.">
        <title>The Global Catalogue of Microorganisms (GCM) 10K type strain sequencing project: providing services to taxonomists for standard genome sequencing and annotation.</title>
        <authorList>
            <consortium name="The Broad Institute Genomics Platform"/>
            <consortium name="The Broad Institute Genome Sequencing Center for Infectious Disease"/>
            <person name="Wu L."/>
            <person name="Ma J."/>
        </authorList>
    </citation>
    <scope>NUCLEOTIDE SEQUENCE [LARGE SCALE GENOMIC DNA]</scope>
    <source>
        <strain evidence="4">JCM 16929</strain>
    </source>
</reference>
<evidence type="ECO:0000259" key="2">
    <source>
        <dbReference type="Pfam" id="PF00582"/>
    </source>
</evidence>
<protein>
    <submittedName>
        <fullName evidence="3">Universal stress protein</fullName>
    </submittedName>
</protein>
<name>A0ABP7ARN0_9ACTN</name>
<organism evidence="3 4">
    <name type="scientific">Microlunatus ginsengisoli</name>
    <dbReference type="NCBI Taxonomy" id="363863"/>
    <lineage>
        <taxon>Bacteria</taxon>
        <taxon>Bacillati</taxon>
        <taxon>Actinomycetota</taxon>
        <taxon>Actinomycetes</taxon>
        <taxon>Propionibacteriales</taxon>
        <taxon>Propionibacteriaceae</taxon>
        <taxon>Microlunatus</taxon>
    </lineage>
</organism>
<proteinExistence type="inferred from homology"/>
<evidence type="ECO:0000313" key="3">
    <source>
        <dbReference type="EMBL" id="GAA3638839.1"/>
    </source>
</evidence>
<dbReference type="RefSeq" id="WP_344809118.1">
    <property type="nucleotide sequence ID" value="NZ_BAABAB010000049.1"/>
</dbReference>
<dbReference type="SUPFAM" id="SSF52402">
    <property type="entry name" value="Adenine nucleotide alpha hydrolases-like"/>
    <property type="match status" value="2"/>
</dbReference>
<gene>
    <name evidence="3" type="ORF">GCM10022236_46600</name>
</gene>
<accession>A0ABP7ARN0</accession>
<dbReference type="Gene3D" id="3.40.50.12370">
    <property type="match status" value="1"/>
</dbReference>
<comment type="similarity">
    <text evidence="1">Belongs to the universal stress protein A family.</text>
</comment>
<dbReference type="InterPro" id="IPR006015">
    <property type="entry name" value="Universal_stress_UspA"/>
</dbReference>
<feature type="domain" description="UspA" evidence="2">
    <location>
        <begin position="16"/>
        <end position="140"/>
    </location>
</feature>
<dbReference type="PANTHER" id="PTHR46268">
    <property type="entry name" value="STRESS RESPONSE PROTEIN NHAX"/>
    <property type="match status" value="1"/>
</dbReference>
<evidence type="ECO:0000256" key="1">
    <source>
        <dbReference type="ARBA" id="ARBA00008791"/>
    </source>
</evidence>
<dbReference type="CDD" id="cd00293">
    <property type="entry name" value="USP-like"/>
    <property type="match status" value="2"/>
</dbReference>
<sequence>MTYVVGYSPWHTDFGVLDFAAQLARSDGHRLRVVVAVPDTWPTPVARGSDREFGQWAAQQGSDAVAEAQRVLGDNSPDVEAEVVWESARSVPPLLLSQADTVGADLIVVGSAQHGPSGQITISSKANRLLHSSPIPVALAPRAYHPVKGSKITRITCAFRGDEASRATLSRAAAMCKRTGQRLRVATFGVRGRRMYPPEVSGAEQVVLDAWLEQSREAQKEAIAATKAEHEFTADVDGLIAVGRSWADAMDDVDWNREDVLVVGSSSTGTFSQIFLGSSAAKIVRFAPVPVVVVP</sequence>
<dbReference type="Pfam" id="PF00582">
    <property type="entry name" value="Usp"/>
    <property type="match status" value="2"/>
</dbReference>
<evidence type="ECO:0000313" key="4">
    <source>
        <dbReference type="Proteomes" id="UP001501490"/>
    </source>
</evidence>